<dbReference type="PROSITE" id="PS50213">
    <property type="entry name" value="FAS1"/>
    <property type="match status" value="2"/>
</dbReference>
<proteinExistence type="predicted"/>
<dbReference type="Gene3D" id="2.30.180.10">
    <property type="entry name" value="FAS1 domain"/>
    <property type="match status" value="2"/>
</dbReference>
<dbReference type="PANTHER" id="PTHR10900:SF77">
    <property type="entry name" value="FI19380P1"/>
    <property type="match status" value="1"/>
</dbReference>
<evidence type="ECO:0000313" key="4">
    <source>
        <dbReference type="EMBL" id="NDL67023.1"/>
    </source>
</evidence>
<dbReference type="SUPFAM" id="SSF82153">
    <property type="entry name" value="FAS1 domain"/>
    <property type="match status" value="2"/>
</dbReference>
<dbReference type="RefSeq" id="WP_162369747.1">
    <property type="nucleotide sequence ID" value="NZ_JAAEEH010000008.1"/>
</dbReference>
<keyword evidence="1" id="KW-0812">Transmembrane</keyword>
<dbReference type="AlphaFoldDB" id="A0A7X5KMS8"/>
<keyword evidence="1" id="KW-1133">Transmembrane helix</keyword>
<keyword evidence="1" id="KW-0472">Membrane</keyword>
<dbReference type="InterPro" id="IPR000782">
    <property type="entry name" value="FAS1_domain"/>
</dbReference>
<keyword evidence="5" id="KW-1185">Reference proteome</keyword>
<reference evidence="4 5" key="1">
    <citation type="submission" date="2020-01" db="EMBL/GenBank/DDBJ databases">
        <title>Anaeroalcalibacter tamaniensis gen. nov., sp. nov., moderately halophilic strictly anaerobic fermenter bacterium from mud volcano of Taman peninsula.</title>
        <authorList>
            <person name="Frolova A."/>
            <person name="Merkel A.Y."/>
            <person name="Slobodkin A.I."/>
        </authorList>
    </citation>
    <scope>NUCLEOTIDE SEQUENCE [LARGE SCALE GENOMIC DNA]</scope>
    <source>
        <strain evidence="4 5">F-3ap</strain>
    </source>
</reference>
<dbReference type="Pfam" id="PF02469">
    <property type="entry name" value="Fasciclin"/>
    <property type="match status" value="2"/>
</dbReference>
<dbReference type="Proteomes" id="UP000461585">
    <property type="component" value="Unassembled WGS sequence"/>
</dbReference>
<dbReference type="EMBL" id="JAAEEH010000008">
    <property type="protein sequence ID" value="NDL67023.1"/>
    <property type="molecule type" value="Genomic_DNA"/>
</dbReference>
<dbReference type="InterPro" id="IPR036378">
    <property type="entry name" value="FAS1_dom_sf"/>
</dbReference>
<organism evidence="4 5">
    <name type="scientific">Anaerotalea alkaliphila</name>
    <dbReference type="NCBI Taxonomy" id="2662126"/>
    <lineage>
        <taxon>Bacteria</taxon>
        <taxon>Bacillati</taxon>
        <taxon>Bacillota</taxon>
        <taxon>Clostridia</taxon>
        <taxon>Eubacteriales</taxon>
        <taxon>Anaerotalea</taxon>
    </lineage>
</organism>
<dbReference type="FunFam" id="2.30.180.10:FF:000032">
    <property type="entry name" value="Fasciclin domain-containing protein, putative"/>
    <property type="match status" value="2"/>
</dbReference>
<dbReference type="GO" id="GO:0005615">
    <property type="term" value="C:extracellular space"/>
    <property type="evidence" value="ECO:0007669"/>
    <property type="project" value="TreeGrafter"/>
</dbReference>
<protein>
    <submittedName>
        <fullName evidence="4">Fasciclin domain-containing protein</fullName>
    </submittedName>
</protein>
<feature type="domain" description="FAS1" evidence="3">
    <location>
        <begin position="186"/>
        <end position="317"/>
    </location>
</feature>
<keyword evidence="2" id="KW-0732">Signal</keyword>
<evidence type="ECO:0000256" key="2">
    <source>
        <dbReference type="SAM" id="SignalP"/>
    </source>
</evidence>
<name>A0A7X5KMS8_9FIRM</name>
<feature type="chain" id="PRO_5031071491" evidence="2">
    <location>
        <begin position="23"/>
        <end position="367"/>
    </location>
</feature>
<accession>A0A7X5KMS8</accession>
<feature type="signal peptide" evidence="2">
    <location>
        <begin position="1"/>
        <end position="22"/>
    </location>
</feature>
<comment type="caution">
    <text evidence="4">The sequence shown here is derived from an EMBL/GenBank/DDBJ whole genome shotgun (WGS) entry which is preliminary data.</text>
</comment>
<feature type="transmembrane region" description="Helical" evidence="1">
    <location>
        <begin position="343"/>
        <end position="361"/>
    </location>
</feature>
<evidence type="ECO:0000259" key="3">
    <source>
        <dbReference type="PROSITE" id="PS50213"/>
    </source>
</evidence>
<sequence>MKRLFTAFAIASLLFSSIPLRAAEGDIVDIASGNPDFSILVAALQQAELVSALQGEGPFTVFAPTDAAFTSLLNELGITAEALLANGTLSNVLLYHVVSGKVMSTDLSDGMSAPTLNGEEIYIDLTGGVKVNASKVVLADLEATNGVIHVVDKVLVPSDFILDPEPTATAEPAPAEEPAAAQEPAAKDIVEIALGDQNFSMLVSLLQKAGLVETLQGEGPFTVFAPTNAAFDKLLAALGITPEELMAQPDLAKVLLYHVVLGKVMSTDLSDGLVAATAGGESIAVDLKDGVKINQSNVTIVDIEASNGVIHVIDTVLVPAGFTLQTAPAEEARPAIPYTGVTAALPLGALFAATLAGYAAYRSRRRA</sequence>
<feature type="domain" description="FAS1" evidence="3">
    <location>
        <begin position="24"/>
        <end position="155"/>
    </location>
</feature>
<dbReference type="InterPro" id="IPR050904">
    <property type="entry name" value="Adhesion/Biosynth-related"/>
</dbReference>
<dbReference type="SMART" id="SM00554">
    <property type="entry name" value="FAS1"/>
    <property type="match status" value="2"/>
</dbReference>
<gene>
    <name evidence="4" type="ORF">GXN74_04580</name>
</gene>
<evidence type="ECO:0000256" key="1">
    <source>
        <dbReference type="SAM" id="Phobius"/>
    </source>
</evidence>
<evidence type="ECO:0000313" key="5">
    <source>
        <dbReference type="Proteomes" id="UP000461585"/>
    </source>
</evidence>
<dbReference type="PANTHER" id="PTHR10900">
    <property type="entry name" value="PERIOSTIN-RELATED"/>
    <property type="match status" value="1"/>
</dbReference>